<dbReference type="PANTHER" id="PTHR30441">
    <property type="entry name" value="DUF748 DOMAIN-CONTAINING PROTEIN"/>
    <property type="match status" value="1"/>
</dbReference>
<accession>A0A3R8U7L3</accession>
<keyword evidence="1" id="KW-1133">Transmembrane helix</keyword>
<keyword evidence="1" id="KW-0812">Transmembrane</keyword>
<protein>
    <submittedName>
        <fullName evidence="3">AsmA family protein</fullName>
    </submittedName>
</protein>
<sequence>MSDQPSRSALDPAQPTSRRRLHLGWWVGGLVIVGVVGGIAYGEHRAWPWLSAPTERLLSGALHRDVSFGQTAGQGQARVRLLGGIRVWADELRIGSPQWSKAPFMVSAEGAYLQLAYHDLWRAYRGRPVLVEQLRARQLTAWLERTADNRASWQFGPPRTSKPDAPSLFDGLHFDVLQLAQGEVHYKDALLALDSRTDVSLSVRDARRAGPVEGDVPEGLRAKTQGSYNRFPLRASLTSGQLAPWLLGGEGRMAWPIDFHLNVGQARLDFTGSVDQLSAEADVLGTFKARGPSLAAMGEPLGVTLPTTGTFDMRGNVRHQGLRTFVVVKGAEIGSSRLRGEFAFDRRERVPMLSGRLGGSRLALADLGPAVGVPTDGQPASSRNEDARVLPDRKFDLPSLAAMNANVLIDIAQMDLGSETLAPLEPLKGHLVLDSSVLTISDLQARTAQGELTGRLALDGTQKTKALWNADLSVNNVVIENWIKALKPEGRPPYLTGRINGRALVKGEGQSTAAILGSLTGPVQVRLRDGTISHLAVEGAGIDVAQLLGVLIKGDESLAVPCARADIKAFNGMLTPELFVLNTTDSSVWVQGAISLKDERMDLQARVAPKDFSVLTLRTPVLVKGPLNDPKVSIKASALLPRVAGAVALGFLNPVAAIVPLIDPGNKDIARQADMACESS</sequence>
<dbReference type="InterPro" id="IPR052894">
    <property type="entry name" value="AsmA-related"/>
</dbReference>
<dbReference type="PANTHER" id="PTHR30441:SF9">
    <property type="entry name" value="ASMA FAMILY PROTEIN YHJG"/>
    <property type="match status" value="1"/>
</dbReference>
<dbReference type="EMBL" id="RSED01000001">
    <property type="protein sequence ID" value="RRS06305.1"/>
    <property type="molecule type" value="Genomic_DNA"/>
</dbReference>
<dbReference type="GO" id="GO:0090313">
    <property type="term" value="P:regulation of protein targeting to membrane"/>
    <property type="evidence" value="ECO:0007669"/>
    <property type="project" value="TreeGrafter"/>
</dbReference>
<evidence type="ECO:0000313" key="4">
    <source>
        <dbReference type="Proteomes" id="UP000269265"/>
    </source>
</evidence>
<dbReference type="Pfam" id="PF05170">
    <property type="entry name" value="AsmA"/>
    <property type="match status" value="1"/>
</dbReference>
<comment type="caution">
    <text evidence="3">The sequence shown here is derived from an EMBL/GenBank/DDBJ whole genome shotgun (WGS) entry which is preliminary data.</text>
</comment>
<dbReference type="Proteomes" id="UP000269265">
    <property type="component" value="Unassembled WGS sequence"/>
</dbReference>
<dbReference type="RefSeq" id="WP_125241448.1">
    <property type="nucleotide sequence ID" value="NZ_RSED01000001.1"/>
</dbReference>
<evidence type="ECO:0000313" key="3">
    <source>
        <dbReference type="EMBL" id="RRS06305.1"/>
    </source>
</evidence>
<evidence type="ECO:0000256" key="1">
    <source>
        <dbReference type="SAM" id="Phobius"/>
    </source>
</evidence>
<dbReference type="AlphaFoldDB" id="A0A3R8U7L3"/>
<reference evidence="3 4" key="1">
    <citation type="submission" date="2018-12" db="EMBL/GenBank/DDBJ databases">
        <title>The whole draft genome of Aquabacterium sp. SJQ9.</title>
        <authorList>
            <person name="Sun L."/>
            <person name="Gao X."/>
            <person name="Chen W."/>
            <person name="Huang K."/>
        </authorList>
    </citation>
    <scope>NUCLEOTIDE SEQUENCE [LARGE SCALE GENOMIC DNA]</scope>
    <source>
        <strain evidence="3 4">SJQ9</strain>
    </source>
</reference>
<proteinExistence type="predicted"/>
<dbReference type="GO" id="GO:0005886">
    <property type="term" value="C:plasma membrane"/>
    <property type="evidence" value="ECO:0007669"/>
    <property type="project" value="TreeGrafter"/>
</dbReference>
<evidence type="ECO:0000259" key="2">
    <source>
        <dbReference type="Pfam" id="PF05170"/>
    </source>
</evidence>
<dbReference type="InterPro" id="IPR007844">
    <property type="entry name" value="AsmA"/>
</dbReference>
<gene>
    <name evidence="3" type="ORF">EIP75_01595</name>
</gene>
<name>A0A3R8U7L3_9BURK</name>
<organism evidence="3 4">
    <name type="scientific">Aquabacterium soli</name>
    <dbReference type="NCBI Taxonomy" id="2493092"/>
    <lineage>
        <taxon>Bacteria</taxon>
        <taxon>Pseudomonadati</taxon>
        <taxon>Pseudomonadota</taxon>
        <taxon>Betaproteobacteria</taxon>
        <taxon>Burkholderiales</taxon>
        <taxon>Aquabacterium</taxon>
    </lineage>
</organism>
<dbReference type="OrthoDB" id="5749006at2"/>
<feature type="domain" description="AsmA" evidence="2">
    <location>
        <begin position="334"/>
        <end position="577"/>
    </location>
</feature>
<feature type="transmembrane region" description="Helical" evidence="1">
    <location>
        <begin position="21"/>
        <end position="41"/>
    </location>
</feature>
<keyword evidence="1" id="KW-0472">Membrane</keyword>
<keyword evidence="4" id="KW-1185">Reference proteome</keyword>